<keyword evidence="4" id="KW-1185">Reference proteome</keyword>
<accession>A0ABN4VTV1</accession>
<name>A0ABN4VTV1_9ACTN</name>
<protein>
    <recommendedName>
        <fullName evidence="5">Pentapeptide repeat-containing protein</fullName>
    </recommendedName>
</protein>
<dbReference type="InterPro" id="IPR001646">
    <property type="entry name" value="5peptide_repeat"/>
</dbReference>
<dbReference type="Pfam" id="PF00805">
    <property type="entry name" value="Pentapeptide"/>
    <property type="match status" value="1"/>
</dbReference>
<sequence>MSGAWAGVVRGVVSGGVQDGGMAQTTKSSRSSKDAPVVKAARRAEVRLPSLRAFDGGELVPDGDYDGVEFDGLDLGGMDGGGALFMDCALTGCGLGETRLSRARFVDSVLREPRGVGTDLAEASLRDVEVVDARLGGVQLHGGVLERVVVRGGKIDYLNLRKARLRDVVFEDCVLVEPDFALASLERVAFAGCSVRGADFSGTRMKDVDLRAAGELQITRGIECLAGAVISPEQLMDLAAGFAAQVGVRVAGL</sequence>
<reference evidence="3 4" key="1">
    <citation type="submission" date="2016-05" db="EMBL/GenBank/DDBJ databases">
        <authorList>
            <person name="Gu J."/>
        </authorList>
    </citation>
    <scope>NUCLEOTIDE SEQUENCE [LARGE SCALE GENOMIC DNA]</scope>
    <source>
        <strain evidence="3 4">ACCC40021</strain>
    </source>
</reference>
<proteinExistence type="predicted"/>
<dbReference type="Pfam" id="PF13599">
    <property type="entry name" value="Pentapeptide_4"/>
    <property type="match status" value="1"/>
</dbReference>
<dbReference type="EMBL" id="CP015588">
    <property type="protein sequence ID" value="APY90958.1"/>
    <property type="molecule type" value="Genomic_DNA"/>
</dbReference>
<evidence type="ECO:0000313" key="4">
    <source>
        <dbReference type="Proteomes" id="UP000187191"/>
    </source>
</evidence>
<organism evidence="3 4">
    <name type="scientific">Streptomyces alfalfae</name>
    <dbReference type="NCBI Taxonomy" id="1642299"/>
    <lineage>
        <taxon>Bacteria</taxon>
        <taxon>Bacillati</taxon>
        <taxon>Actinomycetota</taxon>
        <taxon>Actinomycetes</taxon>
        <taxon>Kitasatosporales</taxon>
        <taxon>Streptomycetaceae</taxon>
        <taxon>Streptomyces</taxon>
    </lineage>
</organism>
<evidence type="ECO:0000256" key="2">
    <source>
        <dbReference type="SAM" id="MobiDB-lite"/>
    </source>
</evidence>
<dbReference type="PANTHER" id="PTHR47485">
    <property type="entry name" value="THYLAKOID LUMENAL 17.4 KDA PROTEIN, CHLOROPLASTIC"/>
    <property type="match status" value="1"/>
</dbReference>
<evidence type="ECO:0008006" key="5">
    <source>
        <dbReference type="Google" id="ProtNLM"/>
    </source>
</evidence>
<dbReference type="SUPFAM" id="SSF141571">
    <property type="entry name" value="Pentapeptide repeat-like"/>
    <property type="match status" value="1"/>
</dbReference>
<dbReference type="Proteomes" id="UP000187191">
    <property type="component" value="Chromosome"/>
</dbReference>
<evidence type="ECO:0000256" key="1">
    <source>
        <dbReference type="ARBA" id="ARBA00022737"/>
    </source>
</evidence>
<gene>
    <name evidence="3" type="ORF">A7J05_19550</name>
</gene>
<keyword evidence="1" id="KW-0677">Repeat</keyword>
<dbReference type="Gene3D" id="2.160.20.80">
    <property type="entry name" value="E3 ubiquitin-protein ligase SopA"/>
    <property type="match status" value="1"/>
</dbReference>
<feature type="region of interest" description="Disordered" evidence="2">
    <location>
        <begin position="19"/>
        <end position="38"/>
    </location>
</feature>
<evidence type="ECO:0000313" key="3">
    <source>
        <dbReference type="EMBL" id="APY90958.1"/>
    </source>
</evidence>
<dbReference type="PANTHER" id="PTHR47485:SF1">
    <property type="entry name" value="THYLAKOID LUMENAL 17.4 KDA PROTEIN, CHLOROPLASTIC"/>
    <property type="match status" value="1"/>
</dbReference>